<feature type="region of interest" description="Disordered" evidence="1">
    <location>
        <begin position="58"/>
        <end position="82"/>
    </location>
</feature>
<reference evidence="4" key="1">
    <citation type="submission" date="2016-06" db="UniProtKB">
        <authorList>
            <consortium name="WormBaseParasite"/>
        </authorList>
    </citation>
    <scope>IDENTIFICATION</scope>
</reference>
<gene>
    <name evidence="2" type="ORF">SBAD_LOCUS8732</name>
</gene>
<reference evidence="2 3" key="2">
    <citation type="submission" date="2018-11" db="EMBL/GenBank/DDBJ databases">
        <authorList>
            <consortium name="Pathogen Informatics"/>
        </authorList>
    </citation>
    <scope>NUCLEOTIDE SEQUENCE [LARGE SCALE GENOMIC DNA]</scope>
</reference>
<dbReference type="Proteomes" id="UP000270296">
    <property type="component" value="Unassembled WGS sequence"/>
</dbReference>
<dbReference type="OrthoDB" id="2499658at2759"/>
<dbReference type="AlphaFoldDB" id="A0A183IYN4"/>
<proteinExistence type="predicted"/>
<sequence length="214" mass="24013">MPWVLSMNFWTTKLLPPSSRSRSRSKSTETAVPLRNRSLSQGYLRLLSRGMRRSATSALCQGSSPVASDPAGLPSAAASTYEDYDCDDDDENHDHFSQNGSVKEVALLRRLAVVTGAMEDRSSQVLARGAPFPMVVVPPNGGYWVEEFSLNHQGSPAQEPNADSSCQRYKLESDKTAKCYRRYFWGKVRRLRIFISFVLAEYPKFAPFCREFAL</sequence>
<organism evidence="4">
    <name type="scientific">Soboliphyme baturini</name>
    <dbReference type="NCBI Taxonomy" id="241478"/>
    <lineage>
        <taxon>Eukaryota</taxon>
        <taxon>Metazoa</taxon>
        <taxon>Ecdysozoa</taxon>
        <taxon>Nematoda</taxon>
        <taxon>Enoplea</taxon>
        <taxon>Dorylaimia</taxon>
        <taxon>Dioctophymatida</taxon>
        <taxon>Dioctophymatoidea</taxon>
        <taxon>Soboliphymatidae</taxon>
        <taxon>Soboliphyme</taxon>
    </lineage>
</organism>
<dbReference type="EMBL" id="UZAM01011906">
    <property type="protein sequence ID" value="VDP18920.1"/>
    <property type="molecule type" value="Genomic_DNA"/>
</dbReference>
<accession>A0A183IYN4</accession>
<protein>
    <submittedName>
        <fullName evidence="4">RasGEF_N_2 domain-containing protein</fullName>
    </submittedName>
</protein>
<evidence type="ECO:0000313" key="2">
    <source>
        <dbReference type="EMBL" id="VDP18920.1"/>
    </source>
</evidence>
<evidence type="ECO:0000313" key="4">
    <source>
        <dbReference type="WBParaSite" id="SBAD_0000904501-mRNA-1"/>
    </source>
</evidence>
<name>A0A183IYN4_9BILA</name>
<dbReference type="WBParaSite" id="SBAD_0000904501-mRNA-1">
    <property type="protein sequence ID" value="SBAD_0000904501-mRNA-1"/>
    <property type="gene ID" value="SBAD_0000904501"/>
</dbReference>
<evidence type="ECO:0000313" key="3">
    <source>
        <dbReference type="Proteomes" id="UP000270296"/>
    </source>
</evidence>
<evidence type="ECO:0000256" key="1">
    <source>
        <dbReference type="SAM" id="MobiDB-lite"/>
    </source>
</evidence>
<keyword evidence="3" id="KW-1185">Reference proteome</keyword>